<feature type="domain" description="MPN" evidence="2">
    <location>
        <begin position="1"/>
        <end position="62"/>
    </location>
</feature>
<dbReference type="EMBL" id="VFRQ01000019">
    <property type="protein sequence ID" value="TPE40024.1"/>
    <property type="molecule type" value="Genomic_DNA"/>
</dbReference>
<sequence>MMSASAVIISHNHLSGNLKPNQADLQFTKKMIQEGERLDIAVLARLFLTSEGYTHLQTRGFSSPSFQLLSPMCVMRIGDHLGQTGNYDLTK</sequence>
<name>A0A501VW27_9BACT</name>
<dbReference type="AlphaFoldDB" id="A0A501VW27"/>
<dbReference type="Gene3D" id="3.40.140.10">
    <property type="entry name" value="Cytidine Deaminase, domain 2"/>
    <property type="match status" value="1"/>
</dbReference>
<accession>A0A501VW27</accession>
<evidence type="ECO:0000259" key="2">
    <source>
        <dbReference type="PROSITE" id="PS50249"/>
    </source>
</evidence>
<comment type="caution">
    <text evidence="3">The sequence shown here is derived from an EMBL/GenBank/DDBJ whole genome shotgun (WGS) entry which is preliminary data.</text>
</comment>
<keyword evidence="4" id="KW-1185">Reference proteome</keyword>
<dbReference type="PROSITE" id="PS50249">
    <property type="entry name" value="MPN"/>
    <property type="match status" value="1"/>
</dbReference>
<dbReference type="InterPro" id="IPR025657">
    <property type="entry name" value="RadC_JAB"/>
</dbReference>
<dbReference type="Proteomes" id="UP000316727">
    <property type="component" value="Unassembled WGS sequence"/>
</dbReference>
<reference evidence="3 4" key="1">
    <citation type="submission" date="2019-06" db="EMBL/GenBank/DDBJ databases">
        <title>A novel bacterium of genus Pontibacter, isolated from marine sediment.</title>
        <authorList>
            <person name="Huang H."/>
            <person name="Mo K."/>
            <person name="Hu Y."/>
        </authorList>
    </citation>
    <scope>NUCLEOTIDE SEQUENCE [LARGE SCALE GENOMIC DNA]</scope>
    <source>
        <strain evidence="3 4">HB172049</strain>
    </source>
</reference>
<evidence type="ECO:0000313" key="3">
    <source>
        <dbReference type="EMBL" id="TPE40024.1"/>
    </source>
</evidence>
<organism evidence="3 4">
    <name type="scientific">Pontibacter mangrovi</name>
    <dbReference type="NCBI Taxonomy" id="2589816"/>
    <lineage>
        <taxon>Bacteria</taxon>
        <taxon>Pseudomonadati</taxon>
        <taxon>Bacteroidota</taxon>
        <taxon>Cytophagia</taxon>
        <taxon>Cytophagales</taxon>
        <taxon>Hymenobacteraceae</taxon>
        <taxon>Pontibacter</taxon>
    </lineage>
</organism>
<evidence type="ECO:0000256" key="1">
    <source>
        <dbReference type="ARBA" id="ARBA00023049"/>
    </source>
</evidence>
<protein>
    <recommendedName>
        <fullName evidence="2">MPN domain-containing protein</fullName>
    </recommendedName>
</protein>
<dbReference type="GO" id="GO:0008237">
    <property type="term" value="F:metallopeptidase activity"/>
    <property type="evidence" value="ECO:0007669"/>
    <property type="project" value="UniProtKB-KW"/>
</dbReference>
<dbReference type="OrthoDB" id="9804482at2"/>
<keyword evidence="1" id="KW-0378">Hydrolase</keyword>
<dbReference type="Pfam" id="PF04002">
    <property type="entry name" value="RadC"/>
    <property type="match status" value="1"/>
</dbReference>
<keyword evidence="1" id="KW-0645">Protease</keyword>
<keyword evidence="1" id="KW-0482">Metalloprotease</keyword>
<dbReference type="InterPro" id="IPR037518">
    <property type="entry name" value="MPN"/>
</dbReference>
<evidence type="ECO:0000313" key="4">
    <source>
        <dbReference type="Proteomes" id="UP000316727"/>
    </source>
</evidence>
<proteinExistence type="predicted"/>
<gene>
    <name evidence="3" type="ORF">FJM65_20650</name>
</gene>